<name>U6GSQ9_EIMAC</name>
<dbReference type="OrthoDB" id="348325at2759"/>
<evidence type="ECO:0000313" key="3">
    <source>
        <dbReference type="Proteomes" id="UP000018050"/>
    </source>
</evidence>
<reference evidence="2" key="1">
    <citation type="submission" date="2013-10" db="EMBL/GenBank/DDBJ databases">
        <title>Genomic analysis of the causative agents of coccidiosis in chickens.</title>
        <authorList>
            <person name="Reid A.J."/>
            <person name="Blake D."/>
            <person name="Billington K."/>
            <person name="Browne H."/>
            <person name="Dunn M."/>
            <person name="Hung S."/>
            <person name="Kawahara F."/>
            <person name="Miranda-Saavedra D."/>
            <person name="Mourier T."/>
            <person name="Nagra H."/>
            <person name="Otto T.D."/>
            <person name="Rawlings N."/>
            <person name="Sanchez A."/>
            <person name="Sanders M."/>
            <person name="Subramaniam C."/>
            <person name="Tay Y."/>
            <person name="Dear P."/>
            <person name="Doerig C."/>
            <person name="Gruber A."/>
            <person name="Parkinson J."/>
            <person name="Shirley M."/>
            <person name="Wan K.L."/>
            <person name="Berriman M."/>
            <person name="Tomley F."/>
            <person name="Pain A."/>
        </authorList>
    </citation>
    <scope>NUCLEOTIDE SEQUENCE [LARGE SCALE GENOMIC DNA]</scope>
    <source>
        <strain evidence="2">Houghton</strain>
    </source>
</reference>
<evidence type="ECO:0000313" key="2">
    <source>
        <dbReference type="EMBL" id="CDI82582.1"/>
    </source>
</evidence>
<dbReference type="VEuPathDB" id="ToxoDB:EAH_00067010"/>
<dbReference type="RefSeq" id="XP_013248069.1">
    <property type="nucleotide sequence ID" value="XM_013392615.1"/>
</dbReference>
<dbReference type="EMBL" id="HG672561">
    <property type="protein sequence ID" value="CDI82582.1"/>
    <property type="molecule type" value="Genomic_DNA"/>
</dbReference>
<feature type="non-terminal residue" evidence="2">
    <location>
        <position position="1"/>
    </location>
</feature>
<gene>
    <name evidence="2" type="ORF">EAH_00067010</name>
</gene>
<keyword evidence="3" id="KW-1185">Reference proteome</keyword>
<organism evidence="2 3">
    <name type="scientific">Eimeria acervulina</name>
    <name type="common">Coccidian parasite</name>
    <dbReference type="NCBI Taxonomy" id="5801"/>
    <lineage>
        <taxon>Eukaryota</taxon>
        <taxon>Sar</taxon>
        <taxon>Alveolata</taxon>
        <taxon>Apicomplexa</taxon>
        <taxon>Conoidasida</taxon>
        <taxon>Coccidia</taxon>
        <taxon>Eucoccidiorida</taxon>
        <taxon>Eimeriorina</taxon>
        <taxon>Eimeriidae</taxon>
        <taxon>Eimeria</taxon>
    </lineage>
</organism>
<sequence length="278" mass="29649">GGAEYASELVLGSDPISWVSVFGLSHPVHLFFPPFAAFSRHSLQLLPLLRRHCAGATVLSVNGSSKGIGIGCCSSNKSRSGFSSSAVQHEGHSGQNVKSKLDRTPTPVSPAQQEGASSLVLLNTSHTVHALDEQAAAANELSSAVSCIHTEDLLKELTSMKASALRFRGVYIHLNPNVRFSAAERGGQFGRWFRPSLRGLESQWSAAAALVEKGGLLATSLLLPVDLSSWALRSLCRAAETAGKRPSLIFTSAASPDSRLMTVQTDLWKEAVFCVLLR</sequence>
<protein>
    <submittedName>
        <fullName evidence="2">Uncharacterized protein</fullName>
    </submittedName>
</protein>
<dbReference type="Proteomes" id="UP000018050">
    <property type="component" value="Unassembled WGS sequence"/>
</dbReference>
<dbReference type="GeneID" id="25274771"/>
<dbReference type="AlphaFoldDB" id="U6GSQ9"/>
<reference evidence="2" key="2">
    <citation type="submission" date="2013-10" db="EMBL/GenBank/DDBJ databases">
        <authorList>
            <person name="Aslett M."/>
        </authorList>
    </citation>
    <scope>NUCLEOTIDE SEQUENCE [LARGE SCALE GENOMIC DNA]</scope>
    <source>
        <strain evidence="2">Houghton</strain>
    </source>
</reference>
<evidence type="ECO:0000256" key="1">
    <source>
        <dbReference type="SAM" id="MobiDB-lite"/>
    </source>
</evidence>
<feature type="region of interest" description="Disordered" evidence="1">
    <location>
        <begin position="83"/>
        <end position="113"/>
    </location>
</feature>
<accession>U6GSQ9</accession>
<proteinExistence type="predicted"/>